<proteinExistence type="predicted"/>
<dbReference type="EMBL" id="CAADFA010000095">
    <property type="protein sequence ID" value="VFJ51326.1"/>
    <property type="molecule type" value="Genomic_DNA"/>
</dbReference>
<protein>
    <submittedName>
        <fullName evidence="1">Uncharacterized protein</fullName>
    </submittedName>
</protein>
<reference evidence="1" key="1">
    <citation type="submission" date="2019-02" db="EMBL/GenBank/DDBJ databases">
        <authorList>
            <person name="Gruber-Vodicka R. H."/>
            <person name="Seah K. B. B."/>
        </authorList>
    </citation>
    <scope>NUCLEOTIDE SEQUENCE</scope>
    <source>
        <strain evidence="1">BECK_BZ165</strain>
    </source>
</reference>
<name>A0A450SEZ3_9GAMM</name>
<dbReference type="AlphaFoldDB" id="A0A450SEZ3"/>
<sequence length="50" mass="5323">MLLDSNIIIYTLEPGLFSSLGESAKLRGQIGGFPEKAPYAGLETGAPREN</sequence>
<gene>
    <name evidence="1" type="ORF">BECKFM1743C_GA0114222_1009518</name>
</gene>
<evidence type="ECO:0000313" key="1">
    <source>
        <dbReference type="EMBL" id="VFJ51326.1"/>
    </source>
</evidence>
<accession>A0A450SEZ3</accession>
<organism evidence="1">
    <name type="scientific">Candidatus Kentrum sp. FM</name>
    <dbReference type="NCBI Taxonomy" id="2126340"/>
    <lineage>
        <taxon>Bacteria</taxon>
        <taxon>Pseudomonadati</taxon>
        <taxon>Pseudomonadota</taxon>
        <taxon>Gammaproteobacteria</taxon>
        <taxon>Candidatus Kentrum</taxon>
    </lineage>
</organism>